<dbReference type="InterPro" id="IPR000073">
    <property type="entry name" value="AB_hydrolase_1"/>
</dbReference>
<dbReference type="Pfam" id="PF08386">
    <property type="entry name" value="Abhydrolase_4"/>
    <property type="match status" value="1"/>
</dbReference>
<evidence type="ECO:0000256" key="4">
    <source>
        <dbReference type="SAM" id="SignalP"/>
    </source>
</evidence>
<feature type="domain" description="AB hydrolase-1" evidence="5">
    <location>
        <begin position="96"/>
        <end position="269"/>
    </location>
</feature>
<evidence type="ECO:0000259" key="6">
    <source>
        <dbReference type="Pfam" id="PF08386"/>
    </source>
</evidence>
<evidence type="ECO:0000256" key="3">
    <source>
        <dbReference type="ARBA" id="ARBA00022801"/>
    </source>
</evidence>
<name>A0AA45R5A0_9PSEU</name>
<dbReference type="PANTHER" id="PTHR43248">
    <property type="entry name" value="2-SUCCINYL-6-HYDROXY-2,4-CYCLOHEXADIENE-1-CARBOXYLATE SYNTHASE"/>
    <property type="match status" value="1"/>
</dbReference>
<gene>
    <name evidence="7" type="ORF">KCV87_05820</name>
</gene>
<feature type="domain" description="Peptidase S33 tripeptidyl aminopeptidase-like C-terminal" evidence="6">
    <location>
        <begin position="418"/>
        <end position="504"/>
    </location>
</feature>
<comment type="similarity">
    <text evidence="1">Belongs to the peptidase S33 family.</text>
</comment>
<feature type="chain" id="PRO_5041442244" evidence="4">
    <location>
        <begin position="23"/>
        <end position="517"/>
    </location>
</feature>
<dbReference type="PANTHER" id="PTHR43248:SF29">
    <property type="entry name" value="TRIPEPTIDYL AMINOPEPTIDASE"/>
    <property type="match status" value="1"/>
</dbReference>
<dbReference type="Proteomes" id="UP000677152">
    <property type="component" value="Chromosome"/>
</dbReference>
<keyword evidence="2 4" id="KW-0732">Signal</keyword>
<organism evidence="7 8">
    <name type="scientific">Actinosynnema pretiosum subsp. pretiosum</name>
    <dbReference type="NCBI Taxonomy" id="103721"/>
    <lineage>
        <taxon>Bacteria</taxon>
        <taxon>Bacillati</taxon>
        <taxon>Actinomycetota</taxon>
        <taxon>Actinomycetes</taxon>
        <taxon>Pseudonocardiales</taxon>
        <taxon>Pseudonocardiaceae</taxon>
        <taxon>Actinosynnema</taxon>
    </lineage>
</organism>
<proteinExistence type="inferred from homology"/>
<dbReference type="InterPro" id="IPR013595">
    <property type="entry name" value="Pept_S33_TAP-like_C"/>
</dbReference>
<reference evidence="7" key="1">
    <citation type="submission" date="2021-04" db="EMBL/GenBank/DDBJ databases">
        <title>Genomic sequence of Actinosynnema pretiosum subsp. pretiosum ATCC 31280 (C-14919).</title>
        <authorList>
            <person name="Bai L."/>
            <person name="Wang X."/>
            <person name="Xiao Y."/>
        </authorList>
    </citation>
    <scope>NUCLEOTIDE SEQUENCE</scope>
    <source>
        <strain evidence="7">ATCC 31280</strain>
    </source>
</reference>
<dbReference type="EMBL" id="CP073249">
    <property type="protein sequence ID" value="QUF05614.1"/>
    <property type="molecule type" value="Genomic_DNA"/>
</dbReference>
<evidence type="ECO:0000256" key="1">
    <source>
        <dbReference type="ARBA" id="ARBA00010088"/>
    </source>
</evidence>
<dbReference type="Gene3D" id="3.40.50.1820">
    <property type="entry name" value="alpha/beta hydrolase"/>
    <property type="match status" value="2"/>
</dbReference>
<dbReference type="InterPro" id="IPR029058">
    <property type="entry name" value="AB_hydrolase_fold"/>
</dbReference>
<evidence type="ECO:0000256" key="2">
    <source>
        <dbReference type="ARBA" id="ARBA00022729"/>
    </source>
</evidence>
<dbReference type="Pfam" id="PF00561">
    <property type="entry name" value="Abhydrolase_1"/>
    <property type="match status" value="1"/>
</dbReference>
<dbReference type="SUPFAM" id="SSF53474">
    <property type="entry name" value="alpha/beta-Hydrolases"/>
    <property type="match status" value="1"/>
</dbReference>
<dbReference type="AlphaFoldDB" id="A0AA45R5A0"/>
<keyword evidence="3 7" id="KW-0378">Hydrolase</keyword>
<feature type="signal peptide" evidence="4">
    <location>
        <begin position="1"/>
        <end position="22"/>
    </location>
</feature>
<evidence type="ECO:0000259" key="5">
    <source>
        <dbReference type="Pfam" id="PF00561"/>
    </source>
</evidence>
<evidence type="ECO:0000313" key="8">
    <source>
        <dbReference type="Proteomes" id="UP000677152"/>
    </source>
</evidence>
<dbReference type="InterPro" id="IPR051601">
    <property type="entry name" value="Serine_prot/Carboxylest_S33"/>
</dbReference>
<protein>
    <submittedName>
        <fullName evidence="7">Alpha/beta fold hydrolase</fullName>
    </submittedName>
</protein>
<dbReference type="GO" id="GO:0016787">
    <property type="term" value="F:hydrolase activity"/>
    <property type="evidence" value="ECO:0007669"/>
    <property type="project" value="UniProtKB-KW"/>
</dbReference>
<sequence>MRKRLVLAVGLALVAGATPAVAEDAQGSVPARYTAQRLDWRLCAPEELTTQPPNGLQGLECATFQTPRDWDRPHEGRDLTIAVSRLKATHGATASLLTNPGGPGGDGRYFPAAPNFTEQTRLREHQEIIGVDVRGTGKSTNVTCDGAWSTLDDLDARDRSPENLNHTLDLAERAADTCQAAYGDLGPVINTHQTIHDYDLLRALLGRERVNWVGYSGGTWLGAHYAQRFPQRTGRFVLDSNTEFTTTWQKSFDWQATGFERSWREHFLPWAAKHDDVYHLGADAESVRRVYEDVRAALARRPVELPSQEGPFRVTAPVLDGVVTQSLYSKVLFEGLATFLATLKGITEQGVAPQEDVAAAVAAAELAADEPDAMRATFWATLCGEGEWTGDRRTAIRDSNRAHERGLTLVGSGWPLVQLCMFWDREPRALPKLDGRGVPPVLMLHSELDGATPIEGARRAHAAFKGSRLITVTGDGDHGLYGMGNPAVDEITNAYLIDGVVPADREVAGMPLPDPSA</sequence>
<accession>A0AA45R5A0</accession>
<evidence type="ECO:0000313" key="7">
    <source>
        <dbReference type="EMBL" id="QUF05614.1"/>
    </source>
</evidence>